<dbReference type="PANTHER" id="PTHR42771:SF4">
    <property type="entry name" value="IRON(3+)-HYDROXAMATE IMPORT ATP-BINDING PROTEIN FHUC"/>
    <property type="match status" value="1"/>
</dbReference>
<evidence type="ECO:0000256" key="3">
    <source>
        <dbReference type="ARBA" id="ARBA00022475"/>
    </source>
</evidence>
<feature type="domain" description="ABC transporter" evidence="10">
    <location>
        <begin position="7"/>
        <end position="243"/>
    </location>
</feature>
<dbReference type="PROSITE" id="PS50893">
    <property type="entry name" value="ABC_TRANSPORTER_2"/>
    <property type="match status" value="1"/>
</dbReference>
<evidence type="ECO:0000256" key="7">
    <source>
        <dbReference type="ARBA" id="ARBA00023004"/>
    </source>
</evidence>
<dbReference type="SUPFAM" id="SSF52540">
    <property type="entry name" value="P-loop containing nucleoside triphosphate hydrolases"/>
    <property type="match status" value="1"/>
</dbReference>
<reference evidence="11 12" key="1">
    <citation type="submission" date="2020-06" db="EMBL/GenBank/DDBJ databases">
        <title>Genomic analysis of Salicibibacter sp. NKC5-3.</title>
        <authorList>
            <person name="Oh Y.J."/>
        </authorList>
    </citation>
    <scope>NUCLEOTIDE SEQUENCE [LARGE SCALE GENOMIC DNA]</scope>
    <source>
        <strain evidence="11 12">NKC5-3</strain>
    </source>
</reference>
<gene>
    <name evidence="11" type="ORF">HUG15_11730</name>
</gene>
<dbReference type="SMART" id="SM00382">
    <property type="entry name" value="AAA"/>
    <property type="match status" value="1"/>
</dbReference>
<keyword evidence="5" id="KW-0547">Nucleotide-binding</keyword>
<dbReference type="InterPro" id="IPR027417">
    <property type="entry name" value="P-loop_NTPase"/>
</dbReference>
<evidence type="ECO:0000256" key="2">
    <source>
        <dbReference type="ARBA" id="ARBA00022448"/>
    </source>
</evidence>
<keyword evidence="7" id="KW-0408">Iron</keyword>
<organism evidence="11 12">
    <name type="scientific">Salicibibacter cibarius</name>
    <dbReference type="NCBI Taxonomy" id="2743000"/>
    <lineage>
        <taxon>Bacteria</taxon>
        <taxon>Bacillati</taxon>
        <taxon>Bacillota</taxon>
        <taxon>Bacilli</taxon>
        <taxon>Bacillales</taxon>
        <taxon>Bacillaceae</taxon>
        <taxon>Salicibibacter</taxon>
    </lineage>
</organism>
<evidence type="ECO:0000256" key="9">
    <source>
        <dbReference type="ARBA" id="ARBA00023136"/>
    </source>
</evidence>
<evidence type="ECO:0000313" key="12">
    <source>
        <dbReference type="Proteomes" id="UP000595823"/>
    </source>
</evidence>
<proteinExistence type="predicted"/>
<dbReference type="RefSeq" id="WP_200123295.1">
    <property type="nucleotide sequence ID" value="NZ_CP054705.1"/>
</dbReference>
<sequence>MNFDPRIRTESLTIAYERNIIVSELDLTIPSGEITALVGANGSGKSTILKAIGRILKVKSGHIFLDGTNLKEMATKAISKRLTILPQNPQSPRGLRVDELVAYGRAPHQTGFNHLSREDKEIIYNALDQAGVLAYAYRELESLSGGQMQRVWIALALAQQTDILLLDEPTTFLDMSYQMDVLHLLEKLNRTQQCTIVMVVHDLNHASRFSDYMVAIKDGSIVKQGTPSEVMLPNVLKDVFDIEADIIPDPRLGYPLCIPYATTRTDTGASRI</sequence>
<keyword evidence="12" id="KW-1185">Reference proteome</keyword>
<dbReference type="GO" id="GO:0005524">
    <property type="term" value="F:ATP binding"/>
    <property type="evidence" value="ECO:0007669"/>
    <property type="project" value="UniProtKB-KW"/>
</dbReference>
<name>A0A7T7CBS6_9BACI</name>
<dbReference type="InterPro" id="IPR017871">
    <property type="entry name" value="ABC_transporter-like_CS"/>
</dbReference>
<dbReference type="InterPro" id="IPR051535">
    <property type="entry name" value="Siderophore_ABC-ATPase"/>
</dbReference>
<evidence type="ECO:0000259" key="10">
    <source>
        <dbReference type="PROSITE" id="PS50893"/>
    </source>
</evidence>
<comment type="subcellular location">
    <subcellularLocation>
        <location evidence="1">Cell membrane</location>
        <topology evidence="1">Peripheral membrane protein</topology>
    </subcellularLocation>
</comment>
<dbReference type="GO" id="GO:0005886">
    <property type="term" value="C:plasma membrane"/>
    <property type="evidence" value="ECO:0007669"/>
    <property type="project" value="UniProtKB-SubCell"/>
</dbReference>
<dbReference type="FunFam" id="3.40.50.300:FF:000134">
    <property type="entry name" value="Iron-enterobactin ABC transporter ATP-binding protein"/>
    <property type="match status" value="1"/>
</dbReference>
<keyword evidence="6 11" id="KW-0067">ATP-binding</keyword>
<dbReference type="CDD" id="cd03214">
    <property type="entry name" value="ABC_Iron-Siderophores_B12_Hemin"/>
    <property type="match status" value="1"/>
</dbReference>
<dbReference type="PANTHER" id="PTHR42771">
    <property type="entry name" value="IRON(3+)-HYDROXAMATE IMPORT ATP-BINDING PROTEIN FHUC"/>
    <property type="match status" value="1"/>
</dbReference>
<dbReference type="InterPro" id="IPR003593">
    <property type="entry name" value="AAA+_ATPase"/>
</dbReference>
<dbReference type="Gene3D" id="3.40.50.300">
    <property type="entry name" value="P-loop containing nucleotide triphosphate hydrolases"/>
    <property type="match status" value="1"/>
</dbReference>
<dbReference type="KEGG" id="scia:HUG15_11730"/>
<dbReference type="PROSITE" id="PS00211">
    <property type="entry name" value="ABC_TRANSPORTER_1"/>
    <property type="match status" value="1"/>
</dbReference>
<keyword evidence="4" id="KW-0410">Iron transport</keyword>
<dbReference type="AlphaFoldDB" id="A0A7T7CBS6"/>
<dbReference type="GO" id="GO:0006826">
    <property type="term" value="P:iron ion transport"/>
    <property type="evidence" value="ECO:0007669"/>
    <property type="project" value="UniProtKB-KW"/>
</dbReference>
<evidence type="ECO:0000256" key="1">
    <source>
        <dbReference type="ARBA" id="ARBA00004202"/>
    </source>
</evidence>
<keyword evidence="3" id="KW-1003">Cell membrane</keyword>
<evidence type="ECO:0000256" key="6">
    <source>
        <dbReference type="ARBA" id="ARBA00022840"/>
    </source>
</evidence>
<evidence type="ECO:0000313" key="11">
    <source>
        <dbReference type="EMBL" id="QQK76160.1"/>
    </source>
</evidence>
<dbReference type="Pfam" id="PF00005">
    <property type="entry name" value="ABC_tran"/>
    <property type="match status" value="1"/>
</dbReference>
<dbReference type="GO" id="GO:0016887">
    <property type="term" value="F:ATP hydrolysis activity"/>
    <property type="evidence" value="ECO:0007669"/>
    <property type="project" value="InterPro"/>
</dbReference>
<keyword evidence="8" id="KW-0406">Ion transport</keyword>
<evidence type="ECO:0000256" key="5">
    <source>
        <dbReference type="ARBA" id="ARBA00022741"/>
    </source>
</evidence>
<accession>A0A7T7CBS6</accession>
<dbReference type="EMBL" id="CP054705">
    <property type="protein sequence ID" value="QQK76160.1"/>
    <property type="molecule type" value="Genomic_DNA"/>
</dbReference>
<evidence type="ECO:0000256" key="8">
    <source>
        <dbReference type="ARBA" id="ARBA00023065"/>
    </source>
</evidence>
<dbReference type="Proteomes" id="UP000595823">
    <property type="component" value="Chromosome"/>
</dbReference>
<protein>
    <submittedName>
        <fullName evidence="11">ABC transporter ATP-binding protein</fullName>
    </submittedName>
</protein>
<dbReference type="InterPro" id="IPR003439">
    <property type="entry name" value="ABC_transporter-like_ATP-bd"/>
</dbReference>
<keyword evidence="9" id="KW-0472">Membrane</keyword>
<evidence type="ECO:0000256" key="4">
    <source>
        <dbReference type="ARBA" id="ARBA00022496"/>
    </source>
</evidence>
<keyword evidence="2" id="KW-0813">Transport</keyword>